<dbReference type="InterPro" id="IPR013783">
    <property type="entry name" value="Ig-like_fold"/>
</dbReference>
<name>A0A1V0S7P3_CNPV</name>
<dbReference type="PROSITE" id="PS50835">
    <property type="entry name" value="IG_LIKE"/>
    <property type="match status" value="1"/>
</dbReference>
<dbReference type="Pfam" id="PF07679">
    <property type="entry name" value="I-set"/>
    <property type="match status" value="1"/>
</dbReference>
<organism evidence="2 3">
    <name type="scientific">Shearwaterpox virus</name>
    <dbReference type="NCBI Taxonomy" id="1974596"/>
    <lineage>
        <taxon>Viruses</taxon>
        <taxon>Varidnaviria</taxon>
        <taxon>Bamfordvirae</taxon>
        <taxon>Nucleocytoviricota</taxon>
        <taxon>Pokkesviricetes</taxon>
        <taxon>Chitovirales</taxon>
        <taxon>Poxviridae</taxon>
        <taxon>Chordopoxvirinae</taxon>
        <taxon>Avipoxvirus</taxon>
        <taxon>Avipoxvirus canarypox</taxon>
        <taxon>Canarypox virus</taxon>
    </lineage>
</organism>
<dbReference type="Proteomes" id="UP000315116">
    <property type="component" value="Segment"/>
</dbReference>
<dbReference type="SUPFAM" id="SSF48726">
    <property type="entry name" value="Immunoglobulin"/>
    <property type="match status" value="1"/>
</dbReference>
<gene>
    <name evidence="2" type="primary">SWPV1-024</name>
</gene>
<dbReference type="InterPro" id="IPR036179">
    <property type="entry name" value="Ig-like_dom_sf"/>
</dbReference>
<dbReference type="EMBL" id="KX857216">
    <property type="protein sequence ID" value="ARF02641.1"/>
    <property type="molecule type" value="Genomic_DNA"/>
</dbReference>
<accession>A0A1V0S7P3</accession>
<evidence type="ECO:0000259" key="1">
    <source>
        <dbReference type="PROSITE" id="PS50835"/>
    </source>
</evidence>
<dbReference type="InterPro" id="IPR007110">
    <property type="entry name" value="Ig-like_dom"/>
</dbReference>
<protein>
    <submittedName>
        <fullName evidence="2">SWPV1-024</fullName>
    </submittedName>
</protein>
<evidence type="ECO:0000313" key="3">
    <source>
        <dbReference type="Proteomes" id="UP000315116"/>
    </source>
</evidence>
<dbReference type="InterPro" id="IPR013098">
    <property type="entry name" value="Ig_I-set"/>
</dbReference>
<feature type="domain" description="Ig-like" evidence="1">
    <location>
        <begin position="10"/>
        <end position="123"/>
    </location>
</feature>
<sequence length="243" mass="27322">MMKISTLFIPLVAILFITNTVQWGNDEDENLDEASADVVASVNQRVYFTCSNGGSKIISVKWKNSDGFSLADMKDNKTNIPRSDKYELEVTDKNSTLIIKKVDIKSQGCYTCEITGDNGAETSCKKCLYVNTHVLYVWGGTESSSMLTCFVGSKDRKAPSWRVRGIVTTGSLPYGLPVGYNRGVDGYSYSMITINNVTDAVRIPYCRYWLNHTHAREYPVDFSKHPQGIENELTNFKVVYGRW</sequence>
<reference evidence="2 3" key="1">
    <citation type="journal article" date="2017" name="BMC Genomics">
        <title>Genomic characterization of two novel pathogenic avipoxviruses isolated from pacific shearwaters (Ardenna spp.).</title>
        <authorList>
            <person name="Sarker S."/>
            <person name="Das S."/>
            <person name="Lavers J.L."/>
            <person name="Hutton I."/>
            <person name="Helbig K."/>
            <person name="Imbery J."/>
            <person name="Upton C."/>
            <person name="Raidal S.R."/>
        </authorList>
    </citation>
    <scope>NUCLEOTIDE SEQUENCE [LARGE SCALE GENOMIC DNA]</scope>
    <source>
        <strain evidence="2 3">SWPV-1</strain>
    </source>
</reference>
<evidence type="ECO:0000313" key="2">
    <source>
        <dbReference type="EMBL" id="ARF02641.1"/>
    </source>
</evidence>
<proteinExistence type="predicted"/>
<dbReference type="Gene3D" id="2.60.40.10">
    <property type="entry name" value="Immunoglobulins"/>
    <property type="match status" value="1"/>
</dbReference>